<feature type="transmembrane region" description="Helical" evidence="7">
    <location>
        <begin position="60"/>
        <end position="80"/>
    </location>
</feature>
<organism evidence="9 10">
    <name type="scientific">Sphingomonas morindae</name>
    <dbReference type="NCBI Taxonomy" id="1541170"/>
    <lineage>
        <taxon>Bacteria</taxon>
        <taxon>Pseudomonadati</taxon>
        <taxon>Pseudomonadota</taxon>
        <taxon>Alphaproteobacteria</taxon>
        <taxon>Sphingomonadales</taxon>
        <taxon>Sphingomonadaceae</taxon>
        <taxon>Sphingomonas</taxon>
    </lineage>
</organism>
<feature type="transmembrane region" description="Helical" evidence="7">
    <location>
        <begin position="338"/>
        <end position="364"/>
    </location>
</feature>
<evidence type="ECO:0000256" key="6">
    <source>
        <dbReference type="ARBA" id="ARBA00023136"/>
    </source>
</evidence>
<dbReference type="Gene3D" id="1.20.1250.20">
    <property type="entry name" value="MFS general substrate transporter like domains"/>
    <property type="match status" value="2"/>
</dbReference>
<keyword evidence="2" id="KW-0813">Transport</keyword>
<feature type="transmembrane region" description="Helical" evidence="7">
    <location>
        <begin position="282"/>
        <end position="303"/>
    </location>
</feature>
<accession>A0ABY4XDV0</accession>
<evidence type="ECO:0000259" key="8">
    <source>
        <dbReference type="PROSITE" id="PS50850"/>
    </source>
</evidence>
<feature type="transmembrane region" description="Helical" evidence="7">
    <location>
        <begin position="402"/>
        <end position="423"/>
    </location>
</feature>
<name>A0ABY4XDV0_9SPHN</name>
<dbReference type="PANTHER" id="PTHR43045">
    <property type="entry name" value="SHIKIMATE TRANSPORTER"/>
    <property type="match status" value="1"/>
</dbReference>
<dbReference type="PANTHER" id="PTHR43045:SF2">
    <property type="entry name" value="INNER MEMBRANE METABOLITE TRANSPORT PROTEIN YHJE"/>
    <property type="match status" value="1"/>
</dbReference>
<feature type="transmembrane region" description="Helical" evidence="7">
    <location>
        <begin position="245"/>
        <end position="270"/>
    </location>
</feature>
<dbReference type="EMBL" id="CP084931">
    <property type="protein sequence ID" value="USI75033.1"/>
    <property type="molecule type" value="Genomic_DNA"/>
</dbReference>
<feature type="transmembrane region" description="Helical" evidence="7">
    <location>
        <begin position="376"/>
        <end position="396"/>
    </location>
</feature>
<gene>
    <name evidence="9" type="ORF">LHA26_17865</name>
</gene>
<comment type="subcellular location">
    <subcellularLocation>
        <location evidence="1">Cell membrane</location>
        <topology evidence="1">Multi-pass membrane protein</topology>
    </subcellularLocation>
</comment>
<dbReference type="CDD" id="cd17369">
    <property type="entry name" value="MFS_ShiA_like"/>
    <property type="match status" value="1"/>
</dbReference>
<feature type="transmembrane region" description="Helical" evidence="7">
    <location>
        <begin position="20"/>
        <end position="40"/>
    </location>
</feature>
<feature type="transmembrane region" description="Helical" evidence="7">
    <location>
        <begin position="196"/>
        <end position="215"/>
    </location>
</feature>
<evidence type="ECO:0000313" key="9">
    <source>
        <dbReference type="EMBL" id="USI75033.1"/>
    </source>
</evidence>
<dbReference type="SUPFAM" id="SSF103473">
    <property type="entry name" value="MFS general substrate transporter"/>
    <property type="match status" value="1"/>
</dbReference>
<keyword evidence="4 7" id="KW-0812">Transmembrane</keyword>
<dbReference type="Pfam" id="PF00083">
    <property type="entry name" value="Sugar_tr"/>
    <property type="match status" value="1"/>
</dbReference>
<feature type="transmembrane region" description="Helical" evidence="7">
    <location>
        <begin position="92"/>
        <end position="110"/>
    </location>
</feature>
<keyword evidence="3" id="KW-1003">Cell membrane</keyword>
<keyword evidence="10" id="KW-1185">Reference proteome</keyword>
<feature type="transmembrane region" description="Helical" evidence="7">
    <location>
        <begin position="312"/>
        <end position="332"/>
    </location>
</feature>
<dbReference type="InterPro" id="IPR020846">
    <property type="entry name" value="MFS_dom"/>
</dbReference>
<dbReference type="Proteomes" id="UP001056937">
    <property type="component" value="Chromosome 2"/>
</dbReference>
<evidence type="ECO:0000256" key="3">
    <source>
        <dbReference type="ARBA" id="ARBA00022475"/>
    </source>
</evidence>
<feature type="domain" description="Major facilitator superfamily (MFS) profile" evidence="8">
    <location>
        <begin position="19"/>
        <end position="429"/>
    </location>
</feature>
<feature type="transmembrane region" description="Helical" evidence="7">
    <location>
        <begin position="164"/>
        <end position="184"/>
    </location>
</feature>
<protein>
    <submittedName>
        <fullName evidence="9">MHS family MFS transporter</fullName>
    </submittedName>
</protein>
<evidence type="ECO:0000256" key="1">
    <source>
        <dbReference type="ARBA" id="ARBA00004651"/>
    </source>
</evidence>
<dbReference type="PROSITE" id="PS50850">
    <property type="entry name" value="MFS"/>
    <property type="match status" value="1"/>
</dbReference>
<evidence type="ECO:0000256" key="2">
    <source>
        <dbReference type="ARBA" id="ARBA00022448"/>
    </source>
</evidence>
<evidence type="ECO:0000313" key="10">
    <source>
        <dbReference type="Proteomes" id="UP001056937"/>
    </source>
</evidence>
<reference evidence="9" key="1">
    <citation type="journal article" date="2022" name="Toxins">
        <title>Genomic Analysis of Sphingopyxis sp. USTB-05 for Biodegrading Cyanobacterial Hepatotoxins.</title>
        <authorList>
            <person name="Liu C."/>
            <person name="Xu Q."/>
            <person name="Zhao Z."/>
            <person name="Zhang H."/>
            <person name="Liu X."/>
            <person name="Yin C."/>
            <person name="Liu Y."/>
            <person name="Yan H."/>
        </authorList>
    </citation>
    <scope>NUCLEOTIDE SEQUENCE</scope>
    <source>
        <strain evidence="9">NBD5</strain>
    </source>
</reference>
<dbReference type="InterPro" id="IPR036259">
    <property type="entry name" value="MFS_trans_sf"/>
</dbReference>
<dbReference type="InterPro" id="IPR005828">
    <property type="entry name" value="MFS_sugar_transport-like"/>
</dbReference>
<evidence type="ECO:0000256" key="4">
    <source>
        <dbReference type="ARBA" id="ARBA00022692"/>
    </source>
</evidence>
<dbReference type="RefSeq" id="WP_252168847.1">
    <property type="nucleotide sequence ID" value="NZ_CP084931.1"/>
</dbReference>
<sequence>MTPEQAVFTRSEARQTRRVLIASLVGTAVEFYDFYIYATAASLVFGPLFFPAASPSAQLLSAYASLGLAFLARPLGGVLFGHFGDRIGRKSTLVASLLLMGGSTAAIALLPSYATIGWWAPLLLCLLRFGQGLGLGGEWSGAALLAVENAPPGWRGRFGMVPQLGAPVGFILANGFFLLLGALLSPDQFRAWGWRVPFAASALLVALGLWVRLTLTETAVFARAQAEGPPPRVPIAEVLGRHGGAALAGTLGVVACFALYYCATAFALGYGTTALGYAKQDFLRVQLGAILFMAAGIAAAGWWADRLDPRRVLIWGCLGTMLVGALWGPLLGSGRLDLVFVCLALALTAMGFVYGPLGAWLPGLFPPRVRYSGSSLAFNIGGILGGALAPVIAQTLAERHGLGAVGGYLAAAAAVSLVALLAIGRRRPA</sequence>
<keyword evidence="5 7" id="KW-1133">Transmembrane helix</keyword>
<proteinExistence type="predicted"/>
<evidence type="ECO:0000256" key="5">
    <source>
        <dbReference type="ARBA" id="ARBA00022989"/>
    </source>
</evidence>
<evidence type="ECO:0000256" key="7">
    <source>
        <dbReference type="SAM" id="Phobius"/>
    </source>
</evidence>
<keyword evidence="6 7" id="KW-0472">Membrane</keyword>